<reference evidence="3" key="1">
    <citation type="journal article" date="2019" name="Int. J. Syst. Evol. Microbiol.">
        <title>The Global Catalogue of Microorganisms (GCM) 10K type strain sequencing project: providing services to taxonomists for standard genome sequencing and annotation.</title>
        <authorList>
            <consortium name="The Broad Institute Genomics Platform"/>
            <consortium name="The Broad Institute Genome Sequencing Center for Infectious Disease"/>
            <person name="Wu L."/>
            <person name="Ma J."/>
        </authorList>
    </citation>
    <scope>NUCLEOTIDE SEQUENCE [LARGE SCALE GENOMIC DNA]</scope>
    <source>
        <strain evidence="3">JCM 17441</strain>
    </source>
</reference>
<gene>
    <name evidence="2" type="ORF">GCM10022255_104510</name>
</gene>
<proteinExistence type="predicted"/>
<name>A0ABP8DTF1_9ACTN</name>
<dbReference type="Proteomes" id="UP001500620">
    <property type="component" value="Unassembled WGS sequence"/>
</dbReference>
<keyword evidence="3" id="KW-1185">Reference proteome</keyword>
<organism evidence="2 3">
    <name type="scientific">Dactylosporangium darangshiense</name>
    <dbReference type="NCBI Taxonomy" id="579108"/>
    <lineage>
        <taxon>Bacteria</taxon>
        <taxon>Bacillati</taxon>
        <taxon>Actinomycetota</taxon>
        <taxon>Actinomycetes</taxon>
        <taxon>Micromonosporales</taxon>
        <taxon>Micromonosporaceae</taxon>
        <taxon>Dactylosporangium</taxon>
    </lineage>
</organism>
<dbReference type="EMBL" id="BAABAT010000061">
    <property type="protein sequence ID" value="GAA4263092.1"/>
    <property type="molecule type" value="Genomic_DNA"/>
</dbReference>
<evidence type="ECO:0000256" key="1">
    <source>
        <dbReference type="SAM" id="MobiDB-lite"/>
    </source>
</evidence>
<feature type="region of interest" description="Disordered" evidence="1">
    <location>
        <begin position="307"/>
        <end position="329"/>
    </location>
</feature>
<comment type="caution">
    <text evidence="2">The sequence shown here is derived from an EMBL/GenBank/DDBJ whole genome shotgun (WGS) entry which is preliminary data.</text>
</comment>
<evidence type="ECO:0000313" key="2">
    <source>
        <dbReference type="EMBL" id="GAA4263092.1"/>
    </source>
</evidence>
<evidence type="ECO:0008006" key="4">
    <source>
        <dbReference type="Google" id="ProtNLM"/>
    </source>
</evidence>
<sequence length="329" mass="33789">MTTHAARAGGWAPVVALAAVVTCLAACSKPGFGEVLTVAGWAPDGSVVAATELSERPATLYSGAAGGKLRRVPFEYCQPDRILSTFPLSSGRVGLTVVCGEWGEVQLEAERNGLSAPRAVRFVSLEWSTGRVEQLAAIVADPGEAAVSIEDGVWSEPAGAAFVGYASGCPGIGRLDSDGNVQPLALTVPMPGGSVSLASELPPPGGSGCAAHALASRIAIIPNGQHLAFFAHRCDGWCTGVPEFDGEWFVVVHDLVRQTVRVLPGGFSSPHALALTDSGAIAVSARHGEKKACGCARTARIRIAASRRGSRKGCSSPPSSGPMVAEWSP</sequence>
<evidence type="ECO:0000313" key="3">
    <source>
        <dbReference type="Proteomes" id="UP001500620"/>
    </source>
</evidence>
<protein>
    <recommendedName>
        <fullName evidence="4">Lipoprotein</fullName>
    </recommendedName>
</protein>
<accession>A0ABP8DTF1</accession>